<comment type="caution">
    <text evidence="1">The sequence shown here is derived from an EMBL/GenBank/DDBJ whole genome shotgun (WGS) entry which is preliminary data.</text>
</comment>
<dbReference type="RefSeq" id="WP_189964373.1">
    <property type="nucleotide sequence ID" value="NZ_BMVL01000001.1"/>
</dbReference>
<dbReference type="Proteomes" id="UP001519310">
    <property type="component" value="Unassembled WGS sequence"/>
</dbReference>
<organism evidence="1 2">
    <name type="scientific">Streptomyces avidinii</name>
    <dbReference type="NCBI Taxonomy" id="1895"/>
    <lineage>
        <taxon>Bacteria</taxon>
        <taxon>Bacillati</taxon>
        <taxon>Actinomycetota</taxon>
        <taxon>Actinomycetes</taxon>
        <taxon>Kitasatosporales</taxon>
        <taxon>Streptomycetaceae</taxon>
        <taxon>Streptomyces</taxon>
    </lineage>
</organism>
<dbReference type="EMBL" id="JAGGLQ010000024">
    <property type="protein sequence ID" value="MBP2041460.1"/>
    <property type="molecule type" value="Genomic_DNA"/>
</dbReference>
<protein>
    <submittedName>
        <fullName evidence="1">Uncharacterized protein</fullName>
    </submittedName>
</protein>
<evidence type="ECO:0000313" key="2">
    <source>
        <dbReference type="Proteomes" id="UP001519310"/>
    </source>
</evidence>
<keyword evidence="2" id="KW-1185">Reference proteome</keyword>
<evidence type="ECO:0000313" key="1">
    <source>
        <dbReference type="EMBL" id="MBP2041460.1"/>
    </source>
</evidence>
<sequence>MNLLDPPSRWHVRLAGGGLVEVWADGYAIDGDSYVFDVLVTATPEYQAKVEITARTPTAPERVCVAVARIPTSAVEELHTAGIGPDLDCACGSEEGPGRGGVL</sequence>
<gene>
    <name evidence="1" type="ORF">J2Z77_007317</name>
</gene>
<reference evidence="1 2" key="1">
    <citation type="submission" date="2021-03" db="EMBL/GenBank/DDBJ databases">
        <title>Genomic Encyclopedia of Type Strains, Phase IV (KMG-IV): sequencing the most valuable type-strain genomes for metagenomic binning, comparative biology and taxonomic classification.</title>
        <authorList>
            <person name="Goeker M."/>
        </authorList>
    </citation>
    <scope>NUCLEOTIDE SEQUENCE [LARGE SCALE GENOMIC DNA]</scope>
    <source>
        <strain evidence="1 2">DSM 40526</strain>
    </source>
</reference>
<name>A0ABS4LHM6_STRAV</name>
<accession>A0ABS4LHM6</accession>
<proteinExistence type="predicted"/>